<comment type="caution">
    <text evidence="2">The sequence shown here is derived from an EMBL/GenBank/DDBJ whole genome shotgun (WGS) entry which is preliminary data.</text>
</comment>
<reference evidence="2" key="1">
    <citation type="journal article" date="2014" name="Front. Microbiol.">
        <title>High frequency of phylogenetically diverse reductive dehalogenase-homologous genes in deep subseafloor sedimentary metagenomes.</title>
        <authorList>
            <person name="Kawai M."/>
            <person name="Futagami T."/>
            <person name="Toyoda A."/>
            <person name="Takaki Y."/>
            <person name="Nishi S."/>
            <person name="Hori S."/>
            <person name="Arai W."/>
            <person name="Tsubouchi T."/>
            <person name="Morono Y."/>
            <person name="Uchiyama I."/>
            <person name="Ito T."/>
            <person name="Fujiyama A."/>
            <person name="Inagaki F."/>
            <person name="Takami H."/>
        </authorList>
    </citation>
    <scope>NUCLEOTIDE SEQUENCE</scope>
    <source>
        <strain evidence="2">Expedition CK06-06</strain>
    </source>
</reference>
<keyword evidence="1" id="KW-0812">Transmembrane</keyword>
<dbReference type="AlphaFoldDB" id="X1RTE6"/>
<proteinExistence type="predicted"/>
<dbReference type="EMBL" id="BARV01034458">
    <property type="protein sequence ID" value="GAI58784.1"/>
    <property type="molecule type" value="Genomic_DNA"/>
</dbReference>
<evidence type="ECO:0000313" key="2">
    <source>
        <dbReference type="EMBL" id="GAI58784.1"/>
    </source>
</evidence>
<name>X1RTE6_9ZZZZ</name>
<organism evidence="2">
    <name type="scientific">marine sediment metagenome</name>
    <dbReference type="NCBI Taxonomy" id="412755"/>
    <lineage>
        <taxon>unclassified sequences</taxon>
        <taxon>metagenomes</taxon>
        <taxon>ecological metagenomes</taxon>
    </lineage>
</organism>
<feature type="transmembrane region" description="Helical" evidence="1">
    <location>
        <begin position="26"/>
        <end position="46"/>
    </location>
</feature>
<sequence>MVMGQQIRPGQVTAFPATAVTPAFDITTLLTSIMPLVMLILVFSMLKPMFAGMSEMAKD</sequence>
<accession>X1RTE6</accession>
<evidence type="ECO:0000256" key="1">
    <source>
        <dbReference type="SAM" id="Phobius"/>
    </source>
</evidence>
<protein>
    <submittedName>
        <fullName evidence="2">Uncharacterized protein</fullName>
    </submittedName>
</protein>
<gene>
    <name evidence="2" type="ORF">S06H3_53959</name>
</gene>
<keyword evidence="1" id="KW-1133">Transmembrane helix</keyword>
<keyword evidence="1" id="KW-0472">Membrane</keyword>